<dbReference type="Proteomes" id="UP000596063">
    <property type="component" value="Chromosome"/>
</dbReference>
<dbReference type="InterPro" id="IPR023212">
    <property type="entry name" value="Hsp33_helix_hairpin_bin_dom_sf"/>
</dbReference>
<dbReference type="KEGG" id="snan:I6N98_17770"/>
<dbReference type="PANTHER" id="PTHR30111:SF1">
    <property type="entry name" value="33 KDA CHAPERONIN"/>
    <property type="match status" value="1"/>
</dbReference>
<dbReference type="AlphaFoldDB" id="A0A7T4R0H1"/>
<comment type="PTM">
    <text evidence="6">Under oxidizing conditions two disulfide bonds are formed involving the reactive cysteines. Under reducing conditions zinc is bound to the reactive cysteines and the protein is inactive.</text>
</comment>
<reference evidence="7 8" key="1">
    <citation type="submission" date="2020-12" db="EMBL/GenBank/DDBJ databases">
        <authorList>
            <person name="Shan Y."/>
        </authorList>
    </citation>
    <scope>NUCLEOTIDE SEQUENCE [LARGE SCALE GENOMIC DNA]</scope>
    <source>
        <strain evidence="8">csc3.9</strain>
    </source>
</reference>
<dbReference type="CDD" id="cd00498">
    <property type="entry name" value="Hsp33"/>
    <property type="match status" value="1"/>
</dbReference>
<comment type="function">
    <text evidence="6">Redox regulated molecular chaperone. Protects both thermally unfolding and oxidatively damaged proteins from irreversible aggregation. Plays an important role in the bacterial defense system toward oxidative stress.</text>
</comment>
<name>A0A7T4R0H1_9GAMM</name>
<proteinExistence type="inferred from homology"/>
<dbReference type="GO" id="GO:0042026">
    <property type="term" value="P:protein refolding"/>
    <property type="evidence" value="ECO:0007669"/>
    <property type="project" value="TreeGrafter"/>
</dbReference>
<dbReference type="GO" id="GO:0005737">
    <property type="term" value="C:cytoplasm"/>
    <property type="evidence" value="ECO:0007669"/>
    <property type="project" value="UniProtKB-SubCell"/>
</dbReference>
<dbReference type="NCBIfam" id="NF001033">
    <property type="entry name" value="PRK00114.1"/>
    <property type="match status" value="1"/>
</dbReference>
<comment type="subcellular location">
    <subcellularLocation>
        <location evidence="6">Cytoplasm</location>
    </subcellularLocation>
</comment>
<evidence type="ECO:0000256" key="1">
    <source>
        <dbReference type="ARBA" id="ARBA00022490"/>
    </source>
</evidence>
<feature type="disulfide bond" description="Redox-active" evidence="6">
    <location>
        <begin position="256"/>
        <end position="259"/>
    </location>
</feature>
<dbReference type="EMBL" id="CP066167">
    <property type="protein sequence ID" value="QQD18161.1"/>
    <property type="molecule type" value="Genomic_DNA"/>
</dbReference>
<dbReference type="Pfam" id="PF01430">
    <property type="entry name" value="HSP33"/>
    <property type="match status" value="1"/>
</dbReference>
<keyword evidence="3 6" id="KW-1015">Disulfide bond</keyword>
<keyword evidence="5 6" id="KW-0676">Redox-active center</keyword>
<evidence type="ECO:0000313" key="7">
    <source>
        <dbReference type="EMBL" id="QQD18161.1"/>
    </source>
</evidence>
<dbReference type="PIRSF" id="PIRSF005261">
    <property type="entry name" value="Heat_shock_Hsp33"/>
    <property type="match status" value="1"/>
</dbReference>
<dbReference type="Gene3D" id="3.90.1280.10">
    <property type="entry name" value="HSP33 redox switch-like"/>
    <property type="match status" value="1"/>
</dbReference>
<keyword evidence="8" id="KW-1185">Reference proteome</keyword>
<dbReference type="InterPro" id="IPR000397">
    <property type="entry name" value="Heat_shock_Hsp33"/>
</dbReference>
<comment type="similarity">
    <text evidence="6">Belongs to the HSP33 family.</text>
</comment>
<dbReference type="GO" id="GO:0051082">
    <property type="term" value="F:unfolded protein binding"/>
    <property type="evidence" value="ECO:0007669"/>
    <property type="project" value="UniProtKB-UniRule"/>
</dbReference>
<dbReference type="Gene3D" id="1.10.287.480">
    <property type="entry name" value="helix hairpin bin"/>
    <property type="match status" value="1"/>
</dbReference>
<evidence type="ECO:0000256" key="5">
    <source>
        <dbReference type="ARBA" id="ARBA00023284"/>
    </source>
</evidence>
<gene>
    <name evidence="6 7" type="primary">hslO</name>
    <name evidence="7" type="ORF">I6N98_17770</name>
</gene>
<dbReference type="SUPFAM" id="SSF118352">
    <property type="entry name" value="HSP33 redox switch-like"/>
    <property type="match status" value="1"/>
</dbReference>
<dbReference type="InterPro" id="IPR016153">
    <property type="entry name" value="Heat_shock_Hsp33_N"/>
</dbReference>
<dbReference type="RefSeq" id="WP_198569659.1">
    <property type="nucleotide sequence ID" value="NZ_CP066167.1"/>
</dbReference>
<evidence type="ECO:0000256" key="2">
    <source>
        <dbReference type="ARBA" id="ARBA00022833"/>
    </source>
</evidence>
<organism evidence="7 8">
    <name type="scientific">Spongiibacter nanhainus</name>
    <dbReference type="NCBI Taxonomy" id="2794344"/>
    <lineage>
        <taxon>Bacteria</taxon>
        <taxon>Pseudomonadati</taxon>
        <taxon>Pseudomonadota</taxon>
        <taxon>Gammaproteobacteria</taxon>
        <taxon>Cellvibrionales</taxon>
        <taxon>Spongiibacteraceae</taxon>
        <taxon>Spongiibacter</taxon>
    </lineage>
</organism>
<dbReference type="HAMAP" id="MF_00117">
    <property type="entry name" value="HslO"/>
    <property type="match status" value="1"/>
</dbReference>
<keyword evidence="4 6" id="KW-0143">Chaperone</keyword>
<protein>
    <recommendedName>
        <fullName evidence="6">33 kDa chaperonin</fullName>
    </recommendedName>
    <alternativeName>
        <fullName evidence="6">Heat shock protein 33 homolog</fullName>
        <shortName evidence="6">HSP33</shortName>
    </alternativeName>
</protein>
<keyword evidence="1 6" id="KW-0963">Cytoplasm</keyword>
<dbReference type="PANTHER" id="PTHR30111">
    <property type="entry name" value="33 KDA CHAPERONIN"/>
    <property type="match status" value="1"/>
</dbReference>
<dbReference type="SUPFAM" id="SSF64397">
    <property type="entry name" value="Hsp33 domain"/>
    <property type="match status" value="1"/>
</dbReference>
<dbReference type="Gene3D" id="3.55.30.10">
    <property type="entry name" value="Hsp33 domain"/>
    <property type="match status" value="1"/>
</dbReference>
<sequence>MTDAIRRFIFDDYDIRGEHIQLEGSYRDILSHHHYPPAVAALLGQFVAAAGLLSATIKFQGCLILQVRGSGEVPLIMAEARSDGGLRAIARDAGEALSDDFHTLLGDGQLAITIDPDKGKRYQGIVSLAGDNLAQCLESYFQQSEQLRTRLWLHSDGQRAGGLLLQELPAHRPAPESWQHVCTLADTVRGDELLSLAPEDLLHRLYHQENLRLFDDHSLRFQCTCSRERIETGLRSLGPAELYDILAEQGSIETHCEFCHRQYRFETSDVDAWFAQSDSPTHH</sequence>
<dbReference type="InterPro" id="IPR016154">
    <property type="entry name" value="Heat_shock_Hsp33_C"/>
</dbReference>
<evidence type="ECO:0000313" key="8">
    <source>
        <dbReference type="Proteomes" id="UP000596063"/>
    </source>
</evidence>
<keyword evidence="2 6" id="KW-0862">Zinc</keyword>
<accession>A0A7T4R0H1</accession>
<dbReference type="GO" id="GO:0044183">
    <property type="term" value="F:protein folding chaperone"/>
    <property type="evidence" value="ECO:0007669"/>
    <property type="project" value="TreeGrafter"/>
</dbReference>
<feature type="disulfide bond" description="Redox-active" evidence="6">
    <location>
        <begin position="223"/>
        <end position="225"/>
    </location>
</feature>
<evidence type="ECO:0000256" key="3">
    <source>
        <dbReference type="ARBA" id="ARBA00023157"/>
    </source>
</evidence>
<evidence type="ECO:0000256" key="4">
    <source>
        <dbReference type="ARBA" id="ARBA00023186"/>
    </source>
</evidence>
<evidence type="ECO:0000256" key="6">
    <source>
        <dbReference type="HAMAP-Rule" id="MF_00117"/>
    </source>
</evidence>